<evidence type="ECO:0000256" key="1">
    <source>
        <dbReference type="ARBA" id="ARBA00004442"/>
    </source>
</evidence>
<keyword evidence="2 4" id="KW-0472">Membrane</keyword>
<dbReference type="InterPro" id="IPR050330">
    <property type="entry name" value="Bact_OuterMem_StrucFunc"/>
</dbReference>
<keyword evidence="5" id="KW-0732">Signal</keyword>
<dbReference type="CDD" id="cd07185">
    <property type="entry name" value="OmpA_C-like"/>
    <property type="match status" value="1"/>
</dbReference>
<feature type="chain" id="PRO_5016360500" evidence="5">
    <location>
        <begin position="24"/>
        <end position="226"/>
    </location>
</feature>
<dbReference type="SUPFAM" id="SSF103088">
    <property type="entry name" value="OmpA-like"/>
    <property type="match status" value="1"/>
</dbReference>
<evidence type="ECO:0000256" key="5">
    <source>
        <dbReference type="SAM" id="SignalP"/>
    </source>
</evidence>
<dbReference type="Pfam" id="PF00691">
    <property type="entry name" value="OmpA"/>
    <property type="match status" value="1"/>
</dbReference>
<name>A0A326S6P3_9BACT</name>
<feature type="domain" description="OmpA-like" evidence="6">
    <location>
        <begin position="96"/>
        <end position="214"/>
    </location>
</feature>
<feature type="signal peptide" evidence="5">
    <location>
        <begin position="1"/>
        <end position="23"/>
    </location>
</feature>
<dbReference type="Proteomes" id="UP000248917">
    <property type="component" value="Unassembled WGS sequence"/>
</dbReference>
<gene>
    <name evidence="7" type="ORF">CLV31_103298</name>
</gene>
<dbReference type="EMBL" id="QKTX01000003">
    <property type="protein sequence ID" value="PZV85506.1"/>
    <property type="molecule type" value="Genomic_DNA"/>
</dbReference>
<organism evidence="7 8">
    <name type="scientific">Algoriphagus aquaeductus</name>
    <dbReference type="NCBI Taxonomy" id="475299"/>
    <lineage>
        <taxon>Bacteria</taxon>
        <taxon>Pseudomonadati</taxon>
        <taxon>Bacteroidota</taxon>
        <taxon>Cytophagia</taxon>
        <taxon>Cytophagales</taxon>
        <taxon>Cyclobacteriaceae</taxon>
        <taxon>Algoriphagus</taxon>
    </lineage>
</organism>
<dbReference type="Gene3D" id="3.30.1330.60">
    <property type="entry name" value="OmpA-like domain"/>
    <property type="match status" value="1"/>
</dbReference>
<accession>A0A326S6P3</accession>
<comment type="caution">
    <text evidence="7">The sequence shown here is derived from an EMBL/GenBank/DDBJ whole genome shotgun (WGS) entry which is preliminary data.</text>
</comment>
<keyword evidence="3" id="KW-0998">Cell outer membrane</keyword>
<dbReference type="AlphaFoldDB" id="A0A326S6P3"/>
<dbReference type="InterPro" id="IPR039567">
    <property type="entry name" value="Gly-zipper"/>
</dbReference>
<evidence type="ECO:0000313" key="7">
    <source>
        <dbReference type="EMBL" id="PZV85506.1"/>
    </source>
</evidence>
<dbReference type="InterPro" id="IPR006664">
    <property type="entry name" value="OMP_bac"/>
</dbReference>
<evidence type="ECO:0000259" key="6">
    <source>
        <dbReference type="PROSITE" id="PS51123"/>
    </source>
</evidence>
<dbReference type="Pfam" id="PF13488">
    <property type="entry name" value="Gly-zipper_Omp"/>
    <property type="match status" value="1"/>
</dbReference>
<evidence type="ECO:0000313" key="8">
    <source>
        <dbReference type="Proteomes" id="UP000248917"/>
    </source>
</evidence>
<dbReference type="PROSITE" id="PS51123">
    <property type="entry name" value="OMPA_2"/>
    <property type="match status" value="1"/>
</dbReference>
<dbReference type="PRINTS" id="PR01021">
    <property type="entry name" value="OMPADOMAIN"/>
</dbReference>
<dbReference type="PANTHER" id="PTHR30329">
    <property type="entry name" value="STATOR ELEMENT OF FLAGELLAR MOTOR COMPLEX"/>
    <property type="match status" value="1"/>
</dbReference>
<keyword evidence="8" id="KW-1185">Reference proteome</keyword>
<dbReference type="InterPro" id="IPR036737">
    <property type="entry name" value="OmpA-like_sf"/>
</dbReference>
<dbReference type="InterPro" id="IPR006665">
    <property type="entry name" value="OmpA-like"/>
</dbReference>
<comment type="subcellular location">
    <subcellularLocation>
        <location evidence="1">Cell outer membrane</location>
    </subcellularLocation>
</comment>
<protein>
    <submittedName>
        <fullName evidence="7">Outer membrane protein OmpA-like peptidoglycan-associated protein</fullName>
    </submittedName>
</protein>
<evidence type="ECO:0000256" key="4">
    <source>
        <dbReference type="PROSITE-ProRule" id="PRU00473"/>
    </source>
</evidence>
<evidence type="ECO:0000256" key="2">
    <source>
        <dbReference type="ARBA" id="ARBA00023136"/>
    </source>
</evidence>
<evidence type="ECO:0000256" key="3">
    <source>
        <dbReference type="ARBA" id="ARBA00023237"/>
    </source>
</evidence>
<dbReference type="PANTHER" id="PTHR30329:SF21">
    <property type="entry name" value="LIPOPROTEIN YIAD-RELATED"/>
    <property type="match status" value="1"/>
</dbReference>
<dbReference type="GO" id="GO:0009279">
    <property type="term" value="C:cell outer membrane"/>
    <property type="evidence" value="ECO:0007669"/>
    <property type="project" value="UniProtKB-SubCell"/>
</dbReference>
<reference evidence="7 8" key="1">
    <citation type="submission" date="2018-06" db="EMBL/GenBank/DDBJ databases">
        <title>Genomic Encyclopedia of Archaeal and Bacterial Type Strains, Phase II (KMG-II): from individual species to whole genera.</title>
        <authorList>
            <person name="Goeker M."/>
        </authorList>
    </citation>
    <scope>NUCLEOTIDE SEQUENCE [LARGE SCALE GENOMIC DNA]</scope>
    <source>
        <strain evidence="7 8">T4</strain>
    </source>
</reference>
<proteinExistence type="predicted"/>
<sequence length="226" mass="23662">MLTMKTTNRILLGLGLMGILAGAPSCKSSNAVKGAAIGGSAGGVLGGVIAGKKNTATGIIIGSAIGGTAGAIIGRQMDKQAEELRRDLKGAKVERVGEGIKITFDSELLFGFDQSTLNSSSRSNLENLATTLKKYEDTNILVEGHTDSVGEESYNLSLSRDRAYAVQSYLGNLGVSTSRISSVGYGEAMPVASNDSEAGRAQNRRVEVAIYANKKMKRMARRGQLG</sequence>